<dbReference type="STRING" id="461836.A0A0L0DQR1"/>
<dbReference type="NCBIfam" id="TIGR00283">
    <property type="entry name" value="arch_pth2"/>
    <property type="match status" value="1"/>
</dbReference>
<keyword evidence="6" id="KW-0812">Transmembrane</keyword>
<keyword evidence="6" id="KW-0472">Membrane</keyword>
<dbReference type="RefSeq" id="XP_013761536.1">
    <property type="nucleotide sequence ID" value="XM_013906082.1"/>
</dbReference>
<dbReference type="EMBL" id="GL349438">
    <property type="protein sequence ID" value="KNC54629.1"/>
    <property type="molecule type" value="Genomic_DNA"/>
</dbReference>
<dbReference type="FunFam" id="3.40.1490.10:FF:000002">
    <property type="entry name" value="Peptidyl-tRNA hydrolase 2, mitochondrial"/>
    <property type="match status" value="1"/>
</dbReference>
<dbReference type="PANTHER" id="PTHR12649">
    <property type="entry name" value="PEPTIDYL-TRNA HYDROLASE 2"/>
    <property type="match status" value="1"/>
</dbReference>
<gene>
    <name evidence="7" type="ORF">AMSG_01483</name>
</gene>
<comment type="similarity">
    <text evidence="3">Belongs to the PTH2 family.</text>
</comment>
<dbReference type="SUPFAM" id="SSF102462">
    <property type="entry name" value="Peptidyl-tRNA hydrolase II"/>
    <property type="match status" value="1"/>
</dbReference>
<dbReference type="eggNOG" id="KOG3282">
    <property type="taxonomic scope" value="Eukaryota"/>
</dbReference>
<dbReference type="PANTHER" id="PTHR12649:SF11">
    <property type="entry name" value="PEPTIDYL-TRNA HYDROLASE 2, MITOCHONDRIAL"/>
    <property type="match status" value="1"/>
</dbReference>
<evidence type="ECO:0000256" key="2">
    <source>
        <dbReference type="ARBA" id="ARBA00022801"/>
    </source>
</evidence>
<evidence type="ECO:0000256" key="3">
    <source>
        <dbReference type="ARBA" id="ARBA00038050"/>
    </source>
</evidence>
<keyword evidence="2 7" id="KW-0378">Hydrolase</keyword>
<evidence type="ECO:0000256" key="5">
    <source>
        <dbReference type="SAM" id="MobiDB-lite"/>
    </source>
</evidence>
<feature type="transmembrane region" description="Helical" evidence="6">
    <location>
        <begin position="6"/>
        <end position="29"/>
    </location>
</feature>
<sequence length="241" mass="24980">MDRLGVVPGVALATASVSVVAAGLTWLVTNFELKRRTAKGAAGGDGGDGGDGAGAGPGVGAVAFDGDVAGSSDAMIETVVETAAETAAEIEAETETETEAETEIEDDEEDDEEYDDDEYGSEYAEEHKMVLVVNASLKMKPGKVAAQCVHAALGAAREAPEAIVHEWEDDGEKVVVLRAVDESVLAETVAKAEAAEVELTVFQFEDAGRTQVAAGSTTVIAFGPAPESWFDGVTNTLPLYR</sequence>
<name>A0A0L0DQR1_THETB</name>
<dbReference type="GO" id="GO:0005829">
    <property type="term" value="C:cytosol"/>
    <property type="evidence" value="ECO:0007669"/>
    <property type="project" value="TreeGrafter"/>
</dbReference>
<dbReference type="GeneID" id="25561232"/>
<dbReference type="Proteomes" id="UP000054408">
    <property type="component" value="Unassembled WGS sequence"/>
</dbReference>
<comment type="catalytic activity">
    <reaction evidence="4">
        <text>an N-acyl-L-alpha-aminoacyl-tRNA + H2O = an N-acyl-L-amino acid + a tRNA + H(+)</text>
        <dbReference type="Rhea" id="RHEA:54448"/>
        <dbReference type="Rhea" id="RHEA-COMP:10123"/>
        <dbReference type="Rhea" id="RHEA-COMP:13883"/>
        <dbReference type="ChEBI" id="CHEBI:15377"/>
        <dbReference type="ChEBI" id="CHEBI:15378"/>
        <dbReference type="ChEBI" id="CHEBI:59874"/>
        <dbReference type="ChEBI" id="CHEBI:78442"/>
        <dbReference type="ChEBI" id="CHEBI:138191"/>
        <dbReference type="EC" id="3.1.1.29"/>
    </reaction>
</comment>
<dbReference type="InterPro" id="IPR002833">
    <property type="entry name" value="PTH2"/>
</dbReference>
<evidence type="ECO:0000256" key="4">
    <source>
        <dbReference type="ARBA" id="ARBA00048707"/>
    </source>
</evidence>
<evidence type="ECO:0000313" key="7">
    <source>
        <dbReference type="EMBL" id="KNC54629.1"/>
    </source>
</evidence>
<proteinExistence type="inferred from homology"/>
<keyword evidence="8" id="KW-1185">Reference proteome</keyword>
<dbReference type="InterPro" id="IPR023476">
    <property type="entry name" value="Pep_tRNA_hydro_II_dom_sf"/>
</dbReference>
<dbReference type="Pfam" id="PF01981">
    <property type="entry name" value="PTH2"/>
    <property type="match status" value="1"/>
</dbReference>
<evidence type="ECO:0000256" key="1">
    <source>
        <dbReference type="ARBA" id="ARBA00013260"/>
    </source>
</evidence>
<dbReference type="EC" id="3.1.1.29" evidence="1"/>
<dbReference type="Gene3D" id="3.40.1490.10">
    <property type="entry name" value="Bit1"/>
    <property type="match status" value="1"/>
</dbReference>
<dbReference type="AlphaFoldDB" id="A0A0L0DQR1"/>
<evidence type="ECO:0000256" key="6">
    <source>
        <dbReference type="SAM" id="Phobius"/>
    </source>
</evidence>
<reference evidence="7 8" key="1">
    <citation type="submission" date="2010-05" db="EMBL/GenBank/DDBJ databases">
        <title>The Genome Sequence of Thecamonas trahens ATCC 50062.</title>
        <authorList>
            <consortium name="The Broad Institute Genome Sequencing Platform"/>
            <person name="Russ C."/>
            <person name="Cuomo C."/>
            <person name="Shea T."/>
            <person name="Young S.K."/>
            <person name="Zeng Q."/>
            <person name="Koehrsen M."/>
            <person name="Haas B."/>
            <person name="Borodovsky M."/>
            <person name="Guigo R."/>
            <person name="Alvarado L."/>
            <person name="Berlin A."/>
            <person name="Bochicchio J."/>
            <person name="Borenstein D."/>
            <person name="Chapman S."/>
            <person name="Chen Z."/>
            <person name="Freedman E."/>
            <person name="Gellesch M."/>
            <person name="Goldberg J."/>
            <person name="Griggs A."/>
            <person name="Gujja S."/>
            <person name="Heilman E."/>
            <person name="Heiman D."/>
            <person name="Hepburn T."/>
            <person name="Howarth C."/>
            <person name="Jen D."/>
            <person name="Larson L."/>
            <person name="Mehta T."/>
            <person name="Park D."/>
            <person name="Pearson M."/>
            <person name="Roberts A."/>
            <person name="Saif S."/>
            <person name="Shenoy N."/>
            <person name="Sisk P."/>
            <person name="Stolte C."/>
            <person name="Sykes S."/>
            <person name="Thomson T."/>
            <person name="Walk T."/>
            <person name="White J."/>
            <person name="Yandava C."/>
            <person name="Burger G."/>
            <person name="Gray M.W."/>
            <person name="Holland P.W.H."/>
            <person name="King N."/>
            <person name="Lang F.B.F."/>
            <person name="Roger A.J."/>
            <person name="Ruiz-Trillo I."/>
            <person name="Lander E."/>
            <person name="Nusbaum C."/>
        </authorList>
    </citation>
    <scope>NUCLEOTIDE SEQUENCE [LARGE SCALE GENOMIC DNA]</scope>
    <source>
        <strain evidence="7 8">ATCC 50062</strain>
    </source>
</reference>
<protein>
    <recommendedName>
        <fullName evidence="1">peptidyl-tRNA hydrolase</fullName>
        <ecNumber evidence="1">3.1.1.29</ecNumber>
    </recommendedName>
</protein>
<evidence type="ECO:0000313" key="8">
    <source>
        <dbReference type="Proteomes" id="UP000054408"/>
    </source>
</evidence>
<accession>A0A0L0DQR1</accession>
<dbReference type="GO" id="GO:0004045">
    <property type="term" value="F:peptidyl-tRNA hydrolase activity"/>
    <property type="evidence" value="ECO:0007669"/>
    <property type="project" value="UniProtKB-EC"/>
</dbReference>
<feature type="region of interest" description="Disordered" evidence="5">
    <location>
        <begin position="88"/>
        <end position="119"/>
    </location>
</feature>
<organism evidence="7 8">
    <name type="scientific">Thecamonas trahens ATCC 50062</name>
    <dbReference type="NCBI Taxonomy" id="461836"/>
    <lineage>
        <taxon>Eukaryota</taxon>
        <taxon>Apusozoa</taxon>
        <taxon>Apusomonadida</taxon>
        <taxon>Apusomonadidae</taxon>
        <taxon>Thecamonas</taxon>
    </lineage>
</organism>
<keyword evidence="6" id="KW-1133">Transmembrane helix</keyword>
<dbReference type="OrthoDB" id="1733656at2759"/>